<feature type="transmembrane region" description="Helical" evidence="7">
    <location>
        <begin position="93"/>
        <end position="111"/>
    </location>
</feature>
<dbReference type="InterPro" id="IPR007140">
    <property type="entry name" value="DUF350"/>
</dbReference>
<keyword evidence="3" id="KW-1003">Cell membrane</keyword>
<evidence type="ECO:0000256" key="5">
    <source>
        <dbReference type="ARBA" id="ARBA00022989"/>
    </source>
</evidence>
<keyword evidence="4 7" id="KW-0812">Transmembrane</keyword>
<keyword evidence="5 7" id="KW-1133">Transmembrane helix</keyword>
<feature type="transmembrane region" description="Helical" evidence="7">
    <location>
        <begin position="132"/>
        <end position="153"/>
    </location>
</feature>
<comment type="similarity">
    <text evidence="2">Belongs to the UPF0719 family.</text>
</comment>
<evidence type="ECO:0000256" key="4">
    <source>
        <dbReference type="ARBA" id="ARBA00022692"/>
    </source>
</evidence>
<proteinExistence type="inferred from homology"/>
<keyword evidence="6 7" id="KW-0472">Membrane</keyword>
<feature type="transmembrane region" description="Helical" evidence="7">
    <location>
        <begin position="201"/>
        <end position="223"/>
    </location>
</feature>
<evidence type="ECO:0000313" key="8">
    <source>
        <dbReference type="EMBL" id="SOU88602.1"/>
    </source>
</evidence>
<feature type="transmembrane region" description="Helical" evidence="7">
    <location>
        <begin position="275"/>
        <end position="295"/>
    </location>
</feature>
<dbReference type="Proteomes" id="UP000490060">
    <property type="component" value="Unassembled WGS sequence"/>
</dbReference>
<reference evidence="8 9" key="1">
    <citation type="submission" date="2017-11" db="EMBL/GenBank/DDBJ databases">
        <authorList>
            <person name="Duchaud E."/>
        </authorList>
    </citation>
    <scope>NUCLEOTIDE SEQUENCE [LARGE SCALE GENOMIC DNA]</scope>
    <source>
        <strain evidence="8 9">TNO010</strain>
    </source>
</reference>
<dbReference type="PANTHER" id="PTHR40043">
    <property type="entry name" value="UPF0719 INNER MEMBRANE PROTEIN YJFL"/>
    <property type="match status" value="1"/>
</dbReference>
<sequence length="297" mass="32621">MLVNMNQYINEYINSIEIVHSFGYILSGFVIFILGKIAYKMLHPSINIQDELVEKDNFAFIISYVGYFTALIIVIGGAIIGETAGFITDILQIFSYGIIAILLLLLSAWISNKVILNKFDLKKEIITDQNEGAGVIEAAIYIANGLVLYGALIGESETLIAGISTFIIYWILGNIVLILASKVFIAWMGYDIHNEVEKDNVAAGVSFSGAILAIGIITMNAILDPFLDWTTTLIDISLQTLLGCLLLPIMRLFADKILLTGRKLTDEIINQEKPNIGAGLMEAFAYIAAAILITWSI</sequence>
<evidence type="ECO:0000256" key="1">
    <source>
        <dbReference type="ARBA" id="ARBA00004651"/>
    </source>
</evidence>
<feature type="transmembrane region" description="Helical" evidence="7">
    <location>
        <begin position="58"/>
        <end position="81"/>
    </location>
</feature>
<dbReference type="EMBL" id="OENE01000015">
    <property type="protein sequence ID" value="SOU88602.1"/>
    <property type="molecule type" value="Genomic_DNA"/>
</dbReference>
<accession>A0A2I2M7U0</accession>
<feature type="transmembrane region" description="Helical" evidence="7">
    <location>
        <begin position="159"/>
        <end position="180"/>
    </location>
</feature>
<comment type="subcellular location">
    <subcellularLocation>
        <location evidence="1">Cell membrane</location>
        <topology evidence="1">Multi-pass membrane protein</topology>
    </subcellularLocation>
</comment>
<evidence type="ECO:0008006" key="10">
    <source>
        <dbReference type="Google" id="ProtNLM"/>
    </source>
</evidence>
<evidence type="ECO:0000256" key="3">
    <source>
        <dbReference type="ARBA" id="ARBA00022475"/>
    </source>
</evidence>
<dbReference type="GO" id="GO:0005886">
    <property type="term" value="C:plasma membrane"/>
    <property type="evidence" value="ECO:0007669"/>
    <property type="project" value="UniProtKB-SubCell"/>
</dbReference>
<dbReference type="Pfam" id="PF03994">
    <property type="entry name" value="DUF350"/>
    <property type="match status" value="2"/>
</dbReference>
<evidence type="ECO:0000256" key="6">
    <source>
        <dbReference type="ARBA" id="ARBA00023136"/>
    </source>
</evidence>
<name>A0A2I2M7U0_9FLAO</name>
<evidence type="ECO:0000256" key="2">
    <source>
        <dbReference type="ARBA" id="ARBA00005779"/>
    </source>
</evidence>
<evidence type="ECO:0000313" key="9">
    <source>
        <dbReference type="Proteomes" id="UP000490060"/>
    </source>
</evidence>
<feature type="transmembrane region" description="Helical" evidence="7">
    <location>
        <begin position="229"/>
        <end position="254"/>
    </location>
</feature>
<evidence type="ECO:0000256" key="7">
    <source>
        <dbReference type="SAM" id="Phobius"/>
    </source>
</evidence>
<organism evidence="8 9">
    <name type="scientific">Tenacibaculum finnmarkense genomovar ulcerans</name>
    <dbReference type="NCBI Taxonomy" id="2781388"/>
    <lineage>
        <taxon>Bacteria</taxon>
        <taxon>Pseudomonadati</taxon>
        <taxon>Bacteroidota</taxon>
        <taxon>Flavobacteriia</taxon>
        <taxon>Flavobacteriales</taxon>
        <taxon>Flavobacteriaceae</taxon>
        <taxon>Tenacibaculum</taxon>
        <taxon>Tenacibaculum finnmarkense</taxon>
    </lineage>
</organism>
<gene>
    <name evidence="8" type="ORF">TNO010_220039</name>
</gene>
<feature type="transmembrane region" description="Helical" evidence="7">
    <location>
        <begin position="12"/>
        <end position="37"/>
    </location>
</feature>
<protein>
    <recommendedName>
        <fullName evidence="10">DUF350 domain-containing protein</fullName>
    </recommendedName>
</protein>
<dbReference type="AlphaFoldDB" id="A0A2I2M7U0"/>
<dbReference type="PANTHER" id="PTHR40043:SF1">
    <property type="entry name" value="UPF0719 INNER MEMBRANE PROTEIN YJFL"/>
    <property type="match status" value="1"/>
</dbReference>